<dbReference type="PANTHER" id="PTHR38108:SF1">
    <property type="entry name" value="UPF0319 PROTEIN YCCT"/>
    <property type="match status" value="1"/>
</dbReference>
<feature type="chain" id="PRO_5047419244" evidence="3">
    <location>
        <begin position="19"/>
        <end position="189"/>
    </location>
</feature>
<feature type="signal peptide" evidence="3">
    <location>
        <begin position="1"/>
        <end position="18"/>
    </location>
</feature>
<dbReference type="PANTHER" id="PTHR38108">
    <property type="entry name" value="UPF0319 PROTEIN YCCT"/>
    <property type="match status" value="1"/>
</dbReference>
<name>A0ABV4A513_9ENTR</name>
<dbReference type="InterPro" id="IPR018635">
    <property type="entry name" value="UPF0319"/>
</dbReference>
<dbReference type="Pfam" id="PF09829">
    <property type="entry name" value="DUF2057"/>
    <property type="match status" value="1"/>
</dbReference>
<reference evidence="4 5" key="1">
    <citation type="submission" date="2024-03" db="EMBL/GenBank/DDBJ databases">
        <title>Role of Flies in the Dissemination of Carbapenem-Resistant Enterobacteriaceae (CRE): An Epidemiological and Genomic Study in China.</title>
        <authorList>
            <person name="Chen K."/>
            <person name="Zhang R."/>
            <person name="Chen S."/>
        </authorList>
    </citation>
    <scope>NUCLEOTIDE SEQUENCE [LARGE SCALE GENOMIC DNA]</scope>
    <source>
        <strain evidence="5">fly-313</strain>
    </source>
</reference>
<comment type="similarity">
    <text evidence="1">Belongs to the UPF0319 family.</text>
</comment>
<dbReference type="RefSeq" id="WP_369497074.1">
    <property type="nucleotide sequence ID" value="NZ_JBFZPZ010000003.1"/>
</dbReference>
<evidence type="ECO:0000313" key="5">
    <source>
        <dbReference type="Proteomes" id="UP001561463"/>
    </source>
</evidence>
<comment type="caution">
    <text evidence="4">The sequence shown here is derived from an EMBL/GenBank/DDBJ whole genome shotgun (WGS) entry which is preliminary data.</text>
</comment>
<gene>
    <name evidence="4" type="ORF">AB7Z85_05505</name>
</gene>
<protein>
    <submittedName>
        <fullName evidence="4">DUF2057 family protein</fullName>
    </submittedName>
</protein>
<keyword evidence="2 3" id="KW-0732">Signal</keyword>
<dbReference type="Proteomes" id="UP001561463">
    <property type="component" value="Unassembled WGS sequence"/>
</dbReference>
<evidence type="ECO:0000256" key="3">
    <source>
        <dbReference type="SAM" id="SignalP"/>
    </source>
</evidence>
<organism evidence="4 5">
    <name type="scientific">Pseudenterobacter timonensis</name>
    <dbReference type="NCBI Taxonomy" id="1755099"/>
    <lineage>
        <taxon>Bacteria</taxon>
        <taxon>Pseudomonadati</taxon>
        <taxon>Pseudomonadota</taxon>
        <taxon>Gammaproteobacteria</taxon>
        <taxon>Enterobacterales</taxon>
        <taxon>Enterobacteriaceae</taxon>
        <taxon>Pseudenterobacter</taxon>
    </lineage>
</organism>
<evidence type="ECO:0000313" key="4">
    <source>
        <dbReference type="EMBL" id="MEX9251970.1"/>
    </source>
</evidence>
<sequence>MNRIMLAVLMLFSGTVLANTTLELGENVVALAAANAKVSMFSKTLSLPEGKQQLAIKFDSPINPESVNQGRGRVTSVPYIITFQYNGPGKLLLSAGKVSDENEAKKEARDPTFALTANEQPVEFKLQKIDQESVNLFTDYKSLLGGDVGVQSNPHFPSEVRGSLDKVKNAYSMLSDQEKLMFMKWLMSN</sequence>
<keyword evidence="5" id="KW-1185">Reference proteome</keyword>
<accession>A0ABV4A513</accession>
<evidence type="ECO:0000256" key="1">
    <source>
        <dbReference type="ARBA" id="ARBA00008490"/>
    </source>
</evidence>
<evidence type="ECO:0000256" key="2">
    <source>
        <dbReference type="ARBA" id="ARBA00022729"/>
    </source>
</evidence>
<proteinExistence type="inferred from homology"/>
<dbReference type="EMBL" id="JBFZPZ010000003">
    <property type="protein sequence ID" value="MEX9251970.1"/>
    <property type="molecule type" value="Genomic_DNA"/>
</dbReference>